<accession>A0A0N4UA29</accession>
<dbReference type="Pfam" id="PF00620">
    <property type="entry name" value="RhoGAP"/>
    <property type="match status" value="1"/>
</dbReference>
<protein>
    <submittedName>
        <fullName evidence="8">START domain-containing protein</fullName>
    </submittedName>
</protein>
<dbReference type="SUPFAM" id="SSF55961">
    <property type="entry name" value="Bet v1-like"/>
    <property type="match status" value="1"/>
</dbReference>
<evidence type="ECO:0000256" key="1">
    <source>
        <dbReference type="ARBA" id="ARBA00022468"/>
    </source>
</evidence>
<dbReference type="GO" id="GO:0008289">
    <property type="term" value="F:lipid binding"/>
    <property type="evidence" value="ECO:0007669"/>
    <property type="project" value="InterPro"/>
</dbReference>
<dbReference type="GO" id="GO:0007165">
    <property type="term" value="P:signal transduction"/>
    <property type="evidence" value="ECO:0007669"/>
    <property type="project" value="InterPro"/>
</dbReference>
<keyword evidence="2" id="KW-0597">Phosphoprotein</keyword>
<evidence type="ECO:0000259" key="4">
    <source>
        <dbReference type="PROSITE" id="PS50848"/>
    </source>
</evidence>
<dbReference type="PANTHER" id="PTHR12659">
    <property type="entry name" value="RHO-TYPE GTPASE ACTIVATING PROTEIN"/>
    <property type="match status" value="1"/>
</dbReference>
<keyword evidence="7" id="KW-1185">Reference proteome</keyword>
<dbReference type="InterPro" id="IPR008936">
    <property type="entry name" value="Rho_GTPase_activation_prot"/>
</dbReference>
<dbReference type="Gene3D" id="3.30.530.20">
    <property type="match status" value="1"/>
</dbReference>
<evidence type="ECO:0000313" key="7">
    <source>
        <dbReference type="Proteomes" id="UP000274756"/>
    </source>
</evidence>
<dbReference type="PROSITE" id="PS50238">
    <property type="entry name" value="RHOGAP"/>
    <property type="match status" value="1"/>
</dbReference>
<proteinExistence type="predicted"/>
<dbReference type="SMART" id="SM00324">
    <property type="entry name" value="RhoGAP"/>
    <property type="match status" value="1"/>
</dbReference>
<dbReference type="PANTHER" id="PTHR12659:SF7">
    <property type="entry name" value="CROSSVEINLESS C, ISOFORM C"/>
    <property type="match status" value="1"/>
</dbReference>
<dbReference type="WBParaSite" id="DME_0000397701-mRNA-1">
    <property type="protein sequence ID" value="DME_0000397701-mRNA-1"/>
    <property type="gene ID" value="DME_0000397701"/>
</dbReference>
<dbReference type="GO" id="GO:0030036">
    <property type="term" value="P:actin cytoskeleton organization"/>
    <property type="evidence" value="ECO:0007669"/>
    <property type="project" value="TreeGrafter"/>
</dbReference>
<dbReference type="EMBL" id="UYYG01001164">
    <property type="protein sequence ID" value="VDN58009.1"/>
    <property type="molecule type" value="Genomic_DNA"/>
</dbReference>
<dbReference type="AlphaFoldDB" id="A0A0N4UA29"/>
<dbReference type="GO" id="GO:0005096">
    <property type="term" value="F:GTPase activator activity"/>
    <property type="evidence" value="ECO:0007669"/>
    <property type="project" value="UniProtKB-KW"/>
</dbReference>
<gene>
    <name evidence="5" type="ORF">DME_LOCUS7982</name>
</gene>
<dbReference type="Pfam" id="PF01852">
    <property type="entry name" value="START"/>
    <property type="match status" value="1"/>
</dbReference>
<dbReference type="InterPro" id="IPR000198">
    <property type="entry name" value="RhoGAP_dom"/>
</dbReference>
<organism evidence="6 8">
    <name type="scientific">Dracunculus medinensis</name>
    <name type="common">Guinea worm</name>
    <dbReference type="NCBI Taxonomy" id="318479"/>
    <lineage>
        <taxon>Eukaryota</taxon>
        <taxon>Metazoa</taxon>
        <taxon>Ecdysozoa</taxon>
        <taxon>Nematoda</taxon>
        <taxon>Chromadorea</taxon>
        <taxon>Rhabditida</taxon>
        <taxon>Spirurina</taxon>
        <taxon>Dracunculoidea</taxon>
        <taxon>Dracunculidae</taxon>
        <taxon>Dracunculus</taxon>
    </lineage>
</organism>
<evidence type="ECO:0000259" key="3">
    <source>
        <dbReference type="PROSITE" id="PS50238"/>
    </source>
</evidence>
<dbReference type="GO" id="GO:0035023">
    <property type="term" value="P:regulation of Rho protein signal transduction"/>
    <property type="evidence" value="ECO:0007669"/>
    <property type="project" value="TreeGrafter"/>
</dbReference>
<evidence type="ECO:0000313" key="5">
    <source>
        <dbReference type="EMBL" id="VDN58009.1"/>
    </source>
</evidence>
<evidence type="ECO:0000313" key="6">
    <source>
        <dbReference type="Proteomes" id="UP000038040"/>
    </source>
</evidence>
<feature type="domain" description="Rho-GAP" evidence="3">
    <location>
        <begin position="1"/>
        <end position="193"/>
    </location>
</feature>
<dbReference type="PROSITE" id="PS50848">
    <property type="entry name" value="START"/>
    <property type="match status" value="1"/>
</dbReference>
<sequence length="412" mass="46826">MKFLRITAPDTIGIFRKNGVRSRIAELRALCDFGPDEEVFDDGKNLHSSQIHDAADLLKQYFRELPEPLMTTKFSAIFVNIYLYVPRELRMGAIQHALILLPDENREALQTLIYFLHDIARNSATNSMTAQNLAVCFAPSLFYLSSSRLNNISPTRRHKTIGAAGLPSEREMKESKAAQECLIDMINEAKKLFIMPSDSNRYEPDAPFLSQLGVSDDRWKGWITEGNIDGIEVSSKKSPDGHPLRYFKVWTDVEAPAKELLARIIRERHIWDPSIINWRIVASLGNDNCEVFQYVINDTPSHPTRDLMVVRMWHTDLKELRGGCTIVERSVHSSETQFLGGIPAAVLVSRFLIEPCAGRSRVTYVSRVDLRGRSNAWYNKVYGSLVARQIARLRDSFKQQLTSNDQGPETKV</sequence>
<evidence type="ECO:0000256" key="2">
    <source>
        <dbReference type="ARBA" id="ARBA00022553"/>
    </source>
</evidence>
<dbReference type="OrthoDB" id="10003330at2759"/>
<dbReference type="SUPFAM" id="SSF48350">
    <property type="entry name" value="GTPase activation domain, GAP"/>
    <property type="match status" value="1"/>
</dbReference>
<feature type="domain" description="START" evidence="4">
    <location>
        <begin position="215"/>
        <end position="402"/>
    </location>
</feature>
<evidence type="ECO:0000313" key="8">
    <source>
        <dbReference type="WBParaSite" id="DME_0000397701-mRNA-1"/>
    </source>
</evidence>
<reference evidence="8" key="1">
    <citation type="submission" date="2017-02" db="UniProtKB">
        <authorList>
            <consortium name="WormBaseParasite"/>
        </authorList>
    </citation>
    <scope>IDENTIFICATION</scope>
</reference>
<name>A0A0N4UA29_DRAME</name>
<dbReference type="Proteomes" id="UP000038040">
    <property type="component" value="Unplaced"/>
</dbReference>
<keyword evidence="1" id="KW-0343">GTPase activation</keyword>
<dbReference type="InterPro" id="IPR023393">
    <property type="entry name" value="START-like_dom_sf"/>
</dbReference>
<reference evidence="5 7" key="2">
    <citation type="submission" date="2018-11" db="EMBL/GenBank/DDBJ databases">
        <authorList>
            <consortium name="Pathogen Informatics"/>
        </authorList>
    </citation>
    <scope>NUCLEOTIDE SEQUENCE [LARGE SCALE GENOMIC DNA]</scope>
</reference>
<dbReference type="SMART" id="SM00234">
    <property type="entry name" value="START"/>
    <property type="match status" value="1"/>
</dbReference>
<dbReference type="Gene3D" id="1.10.555.10">
    <property type="entry name" value="Rho GTPase activation protein"/>
    <property type="match status" value="1"/>
</dbReference>
<dbReference type="Proteomes" id="UP000274756">
    <property type="component" value="Unassembled WGS sequence"/>
</dbReference>
<dbReference type="STRING" id="318479.A0A0N4UA29"/>
<dbReference type="InterPro" id="IPR002913">
    <property type="entry name" value="START_lipid-bd_dom"/>
</dbReference>